<dbReference type="EMBL" id="LRGB01027249">
    <property type="protein sequence ID" value="KZR95770.1"/>
    <property type="molecule type" value="Genomic_DNA"/>
</dbReference>
<reference evidence="8 9" key="1">
    <citation type="submission" date="2016-03" db="EMBL/GenBank/DDBJ databases">
        <title>EvidentialGene: Evidence-directed Construction of Genes on Genomes.</title>
        <authorList>
            <person name="Gilbert D.G."/>
            <person name="Choi J.-H."/>
            <person name="Mockaitis K."/>
            <person name="Colbourne J."/>
            <person name="Pfrender M."/>
        </authorList>
    </citation>
    <scope>NUCLEOTIDE SEQUENCE [LARGE SCALE GENOMIC DNA]</scope>
    <source>
        <strain evidence="8 9">Xinb3</strain>
        <tissue evidence="8">Complete organism</tissue>
    </source>
</reference>
<protein>
    <recommendedName>
        <fullName evidence="7">Reverse transcriptase RNase H-like domain-containing protein</fullName>
    </recommendedName>
</protein>
<keyword evidence="4" id="KW-0255">Endonuclease</keyword>
<proteinExistence type="predicted"/>
<evidence type="ECO:0000256" key="5">
    <source>
        <dbReference type="ARBA" id="ARBA00022801"/>
    </source>
</evidence>
<dbReference type="InterPro" id="IPR041373">
    <property type="entry name" value="RT_RNaseH"/>
</dbReference>
<evidence type="ECO:0000313" key="8">
    <source>
        <dbReference type="EMBL" id="KZR95770.1"/>
    </source>
</evidence>
<accession>A0A162BPB5</accession>
<dbReference type="Pfam" id="PF17917">
    <property type="entry name" value="RT_RNaseH"/>
    <property type="match status" value="1"/>
</dbReference>
<feature type="non-terminal residue" evidence="8">
    <location>
        <position position="1"/>
    </location>
</feature>
<evidence type="ECO:0000256" key="1">
    <source>
        <dbReference type="ARBA" id="ARBA00022679"/>
    </source>
</evidence>
<keyword evidence="3" id="KW-0540">Nuclease</keyword>
<evidence type="ECO:0000313" key="9">
    <source>
        <dbReference type="Proteomes" id="UP000076858"/>
    </source>
</evidence>
<evidence type="ECO:0000256" key="4">
    <source>
        <dbReference type="ARBA" id="ARBA00022759"/>
    </source>
</evidence>
<dbReference type="AlphaFoldDB" id="A0A162BPB5"/>
<keyword evidence="9" id="KW-1185">Reference proteome</keyword>
<keyword evidence="2" id="KW-0548">Nucleotidyltransferase</keyword>
<feature type="domain" description="Reverse transcriptase RNase H-like" evidence="7">
    <location>
        <begin position="1"/>
        <end position="56"/>
    </location>
</feature>
<gene>
    <name evidence="8" type="ORF">APZ42_010272</name>
</gene>
<dbReference type="CDD" id="cd09274">
    <property type="entry name" value="RNase_HI_RT_Ty3"/>
    <property type="match status" value="1"/>
</dbReference>
<dbReference type="GO" id="GO:0003964">
    <property type="term" value="F:RNA-directed DNA polymerase activity"/>
    <property type="evidence" value="ECO:0007669"/>
    <property type="project" value="UniProtKB-KW"/>
</dbReference>
<dbReference type="STRING" id="35525.A0A162BPB5"/>
<dbReference type="GO" id="GO:0016787">
    <property type="term" value="F:hydrolase activity"/>
    <property type="evidence" value="ECO:0007669"/>
    <property type="project" value="UniProtKB-KW"/>
</dbReference>
<dbReference type="PANTHER" id="PTHR34072">
    <property type="entry name" value="ENZYMATIC POLYPROTEIN-RELATED"/>
    <property type="match status" value="1"/>
</dbReference>
<comment type="caution">
    <text evidence="8">The sequence shown here is derived from an EMBL/GenBank/DDBJ whole genome shotgun (WGS) entry which is preliminary data.</text>
</comment>
<keyword evidence="1" id="KW-0808">Transferase</keyword>
<keyword evidence="5" id="KW-0378">Hydrolase</keyword>
<dbReference type="SUPFAM" id="SSF56672">
    <property type="entry name" value="DNA/RNA polymerases"/>
    <property type="match status" value="1"/>
</dbReference>
<keyword evidence="6" id="KW-0695">RNA-directed DNA polymerase</keyword>
<dbReference type="GO" id="GO:0004519">
    <property type="term" value="F:endonuclease activity"/>
    <property type="evidence" value="ECO:0007669"/>
    <property type="project" value="UniProtKB-KW"/>
</dbReference>
<evidence type="ECO:0000256" key="6">
    <source>
        <dbReference type="ARBA" id="ARBA00022918"/>
    </source>
</evidence>
<evidence type="ECO:0000256" key="3">
    <source>
        <dbReference type="ARBA" id="ARBA00022722"/>
    </source>
</evidence>
<dbReference type="Proteomes" id="UP000076858">
    <property type="component" value="Unassembled WGS sequence"/>
</dbReference>
<sequence>VTEKECLALVWAVQKFRMFTWGLKIKVVTDHHTLCWLLKKNDLVGRLARWSLKLQDLDIEIVYRSGRSHLDADGLSRAPIHPPTELEDMPVLVVHSSNWCENEDIILAQHQSEWWRDILAGFSEGTSSRRIRQLVRQFELKNGILFR</sequence>
<dbReference type="InterPro" id="IPR043502">
    <property type="entry name" value="DNA/RNA_pol_sf"/>
</dbReference>
<name>A0A162BPB5_9CRUS</name>
<evidence type="ECO:0000259" key="7">
    <source>
        <dbReference type="Pfam" id="PF17917"/>
    </source>
</evidence>
<evidence type="ECO:0000256" key="2">
    <source>
        <dbReference type="ARBA" id="ARBA00022695"/>
    </source>
</evidence>
<organism evidence="8 9">
    <name type="scientific">Daphnia magna</name>
    <dbReference type="NCBI Taxonomy" id="35525"/>
    <lineage>
        <taxon>Eukaryota</taxon>
        <taxon>Metazoa</taxon>
        <taxon>Ecdysozoa</taxon>
        <taxon>Arthropoda</taxon>
        <taxon>Crustacea</taxon>
        <taxon>Branchiopoda</taxon>
        <taxon>Diplostraca</taxon>
        <taxon>Cladocera</taxon>
        <taxon>Anomopoda</taxon>
        <taxon>Daphniidae</taxon>
        <taxon>Daphnia</taxon>
    </lineage>
</organism>
<feature type="non-terminal residue" evidence="8">
    <location>
        <position position="147"/>
    </location>
</feature>